<feature type="region of interest" description="Disordered" evidence="2">
    <location>
        <begin position="45"/>
        <end position="101"/>
    </location>
</feature>
<evidence type="ECO:0000259" key="3">
    <source>
        <dbReference type="SMART" id="SM00829"/>
    </source>
</evidence>
<dbReference type="AlphaFoldDB" id="A0AAE1Q8G9"/>
<dbReference type="InterPro" id="IPR036291">
    <property type="entry name" value="NAD(P)-bd_dom_sf"/>
</dbReference>
<feature type="compositionally biased region" description="Basic and acidic residues" evidence="2">
    <location>
        <begin position="462"/>
        <end position="496"/>
    </location>
</feature>
<feature type="compositionally biased region" description="Basic and acidic residues" evidence="2">
    <location>
        <begin position="504"/>
        <end position="515"/>
    </location>
</feature>
<feature type="region of interest" description="Disordered" evidence="2">
    <location>
        <begin position="443"/>
        <end position="515"/>
    </location>
</feature>
<dbReference type="PANTHER" id="PTHR44054:SF2">
    <property type="entry name" value="SYNAPTIC VESICLE MEMBRANE PROTEIN VAT-1 HOMOLOG-LIKE"/>
    <property type="match status" value="1"/>
</dbReference>
<dbReference type="SMART" id="SM00829">
    <property type="entry name" value="PKS_ER"/>
    <property type="match status" value="1"/>
</dbReference>
<keyword evidence="1" id="KW-0560">Oxidoreductase</keyword>
<reference evidence="4" key="1">
    <citation type="submission" date="2023-11" db="EMBL/GenBank/DDBJ databases">
        <title>Genome assemblies of two species of porcelain crab, Petrolisthes cinctipes and Petrolisthes manimaculis (Anomura: Porcellanidae).</title>
        <authorList>
            <person name="Angst P."/>
        </authorList>
    </citation>
    <scope>NUCLEOTIDE SEQUENCE</scope>
    <source>
        <strain evidence="4">PB745_02</strain>
        <tissue evidence="4">Gill</tissue>
    </source>
</reference>
<feature type="compositionally biased region" description="Basic and acidic residues" evidence="2">
    <location>
        <begin position="57"/>
        <end position="98"/>
    </location>
</feature>
<accession>A0AAE1Q8G9</accession>
<dbReference type="InterPro" id="IPR052100">
    <property type="entry name" value="SV-ATPase_mito-regulator"/>
</dbReference>
<evidence type="ECO:0000313" key="4">
    <source>
        <dbReference type="EMBL" id="KAK4321611.1"/>
    </source>
</evidence>
<evidence type="ECO:0000256" key="2">
    <source>
        <dbReference type="SAM" id="MobiDB-lite"/>
    </source>
</evidence>
<dbReference type="GO" id="GO:0016491">
    <property type="term" value="F:oxidoreductase activity"/>
    <property type="evidence" value="ECO:0007669"/>
    <property type="project" value="UniProtKB-KW"/>
</dbReference>
<feature type="compositionally biased region" description="Polar residues" evidence="2">
    <location>
        <begin position="45"/>
        <end position="56"/>
    </location>
</feature>
<proteinExistence type="predicted"/>
<sequence>MEVKANGSGQVRSSCQPKILVLHASVFTSPPSKTHLQTHLDTIMTDSNTKTETQVDAETKKETIETGDNEKNNIEAGDDEKKSTEKTTTTADKDKKSTETAGENEMRAVVLNGFGGLKSVKIVKRPIISPSSLADGEVLIRVQLCGVSFQDVMVRQGVTEAPPKTPFILGFECAGVVEAVSDDVEGFKVGDRVVALPDHRAWAELVPVSAKYVYQVPETMPLQEAAAVTQSYTVAYLLVNQLANVTKGQTVVLHSAGGAVGQAVCALLKEIGDVTVVGVASKNKHEAIQSTVTHLIDRASDVHAEVRKVCPDGVDVVFDCQGGEECNRGYNLLKPLGRYILFGSSSIVTGETKSILNVVKSWWQVDKVSPLRLYEDNKGIIGFNLRRLLHHQPGGEERVRNVVQEVFRLWQSGVAKAHIDSTHALEDVTDAMTKMHERKNVGKLLLDLSMEPRPRPVTPAKSKKEEKEKDKDKGSVDKTGESTEKEEKSEKESKEGQEEEVEKSEEKKSEEKGKE</sequence>
<dbReference type="SUPFAM" id="SSF50129">
    <property type="entry name" value="GroES-like"/>
    <property type="match status" value="1"/>
</dbReference>
<dbReference type="Proteomes" id="UP001292094">
    <property type="component" value="Unassembled WGS sequence"/>
</dbReference>
<dbReference type="InterPro" id="IPR013154">
    <property type="entry name" value="ADH-like_N"/>
</dbReference>
<organism evidence="4 5">
    <name type="scientific">Petrolisthes manimaculis</name>
    <dbReference type="NCBI Taxonomy" id="1843537"/>
    <lineage>
        <taxon>Eukaryota</taxon>
        <taxon>Metazoa</taxon>
        <taxon>Ecdysozoa</taxon>
        <taxon>Arthropoda</taxon>
        <taxon>Crustacea</taxon>
        <taxon>Multicrustacea</taxon>
        <taxon>Malacostraca</taxon>
        <taxon>Eumalacostraca</taxon>
        <taxon>Eucarida</taxon>
        <taxon>Decapoda</taxon>
        <taxon>Pleocyemata</taxon>
        <taxon>Anomura</taxon>
        <taxon>Galatheoidea</taxon>
        <taxon>Porcellanidae</taxon>
        <taxon>Petrolisthes</taxon>
    </lineage>
</organism>
<evidence type="ECO:0000313" key="5">
    <source>
        <dbReference type="Proteomes" id="UP001292094"/>
    </source>
</evidence>
<feature type="domain" description="Enoyl reductase (ER)" evidence="3">
    <location>
        <begin position="115"/>
        <end position="446"/>
    </location>
</feature>
<comment type="caution">
    <text evidence="4">The sequence shown here is derived from an EMBL/GenBank/DDBJ whole genome shotgun (WGS) entry which is preliminary data.</text>
</comment>
<dbReference type="Gene3D" id="3.90.180.10">
    <property type="entry name" value="Medium-chain alcohol dehydrogenases, catalytic domain"/>
    <property type="match status" value="1"/>
</dbReference>
<dbReference type="PANTHER" id="PTHR44054">
    <property type="entry name" value="SYNAPTIC VESICLE MEMBRANE PROTEIN VAT-1 HOMOLOG-LIKE"/>
    <property type="match status" value="1"/>
</dbReference>
<dbReference type="Gene3D" id="3.40.50.720">
    <property type="entry name" value="NAD(P)-binding Rossmann-like Domain"/>
    <property type="match status" value="1"/>
</dbReference>
<dbReference type="EMBL" id="JAWZYT010000572">
    <property type="protein sequence ID" value="KAK4321611.1"/>
    <property type="molecule type" value="Genomic_DNA"/>
</dbReference>
<evidence type="ECO:0000256" key="1">
    <source>
        <dbReference type="ARBA" id="ARBA00023002"/>
    </source>
</evidence>
<keyword evidence="5" id="KW-1185">Reference proteome</keyword>
<dbReference type="CDD" id="cd08275">
    <property type="entry name" value="MDR3"/>
    <property type="match status" value="1"/>
</dbReference>
<protein>
    <recommendedName>
        <fullName evidence="3">Enoyl reductase (ER) domain-containing protein</fullName>
    </recommendedName>
</protein>
<name>A0AAE1Q8G9_9EUCA</name>
<dbReference type="InterPro" id="IPR011032">
    <property type="entry name" value="GroES-like_sf"/>
</dbReference>
<gene>
    <name evidence="4" type="ORF">Pmani_007602</name>
</gene>
<dbReference type="Pfam" id="PF08240">
    <property type="entry name" value="ADH_N"/>
    <property type="match status" value="1"/>
</dbReference>
<dbReference type="SUPFAM" id="SSF51735">
    <property type="entry name" value="NAD(P)-binding Rossmann-fold domains"/>
    <property type="match status" value="1"/>
</dbReference>
<dbReference type="InterPro" id="IPR020843">
    <property type="entry name" value="ER"/>
</dbReference>
<dbReference type="Pfam" id="PF13602">
    <property type="entry name" value="ADH_zinc_N_2"/>
    <property type="match status" value="1"/>
</dbReference>